<dbReference type="InterPro" id="IPR052551">
    <property type="entry name" value="UV-DNA_repair_photolyase"/>
</dbReference>
<dbReference type="Gene3D" id="3.40.50.620">
    <property type="entry name" value="HUPs"/>
    <property type="match status" value="1"/>
</dbReference>
<organism evidence="1 2">
    <name type="scientific">Paraglaciecola mesophila</name>
    <dbReference type="NCBI Taxonomy" id="197222"/>
    <lineage>
        <taxon>Bacteria</taxon>
        <taxon>Pseudomonadati</taxon>
        <taxon>Pseudomonadota</taxon>
        <taxon>Gammaproteobacteria</taxon>
        <taxon>Alteromonadales</taxon>
        <taxon>Alteromonadaceae</taxon>
        <taxon>Paraglaciecola</taxon>
    </lineage>
</organism>
<sequence length="496" mass="58710">MHSAWIIFPQQLFAEHPCINDECKQVYLVEDDLFFGDSIYPQCFHQQKLQLHIASMAYYEDYLRAKGLSCLSLKYQEGSASQTRLFTLLVDHGVTHIHTLDPVDYLLKKRLEDNAHRNNLQITWYKTAGFLNSQRQNSAYREHKNRWYMADFYQFQRKRMNILVENDQPVGGRWSYDHENRKKIPKRDLDKIPTMELASKTPYHVAAIARLQKEFSHHPGEGQKIIYPATHHDAQHWLDNFFEQRFDQFGPFEDAIVEGQSWLYHSILTPMLNIGLLTPKQVISQAIHYAKEHDVPLASVEGFVRQIIGWREFMRATYNDLGVSMRTANHWQHHRAIPGSFYRGDTKIAPIDDTIRRILQTGYCHHIERLMVLGGFFFLCEFEPNEIYRWFMDMFVDSYDWVMVPNVYAMSQHADGGQITTKPYFCGSNYIIKMSHYKKGPWSEVWDALYWRWIIKNHTELKKNHRWAMMCSQVDKMVESKKQGYLNTANQFLSQI</sequence>
<dbReference type="Gene3D" id="1.10.10.1710">
    <property type="entry name" value="Deoxyribodipyrimidine photolyase-related"/>
    <property type="match status" value="1"/>
</dbReference>
<dbReference type="SUPFAM" id="SSF48173">
    <property type="entry name" value="Cryptochrome/photolyase FAD-binding domain"/>
    <property type="match status" value="1"/>
</dbReference>
<keyword evidence="1" id="KW-0456">Lyase</keyword>
<proteinExistence type="predicted"/>
<evidence type="ECO:0000313" key="2">
    <source>
        <dbReference type="Proteomes" id="UP000464524"/>
    </source>
</evidence>
<dbReference type="AlphaFoldDB" id="A0A857JIZ2"/>
<name>A0A857JIZ2_9ALTE</name>
<gene>
    <name evidence="1" type="ORF">FX988_01149</name>
</gene>
<dbReference type="KEGG" id="pmes:FX988_01149"/>
<dbReference type="PANTHER" id="PTHR38657">
    <property type="entry name" value="SLR1343 PROTEIN"/>
    <property type="match status" value="1"/>
</dbReference>
<dbReference type="InterPro" id="IPR036134">
    <property type="entry name" value="Crypto/Photolyase_FAD-like_sf"/>
</dbReference>
<dbReference type="Pfam" id="PF04244">
    <property type="entry name" value="DPRP"/>
    <property type="match status" value="1"/>
</dbReference>
<dbReference type="OrthoDB" id="5288100at2"/>
<protein>
    <submittedName>
        <fullName evidence="1">(6-4) photolyase</fullName>
        <ecNumber evidence="1">4.1.99.13</ecNumber>
    </submittedName>
</protein>
<dbReference type="RefSeq" id="WP_160178725.1">
    <property type="nucleotide sequence ID" value="NZ_CP047656.1"/>
</dbReference>
<reference evidence="1 2" key="1">
    <citation type="submission" date="2019-12" db="EMBL/GenBank/DDBJ databases">
        <title>Genome sequencing and assembly of endphytes of Porphyra tenera.</title>
        <authorList>
            <person name="Park J.M."/>
            <person name="Shin R."/>
            <person name="Jo S.H."/>
        </authorList>
    </citation>
    <scope>NUCLEOTIDE SEQUENCE [LARGE SCALE GENOMIC DNA]</scope>
    <source>
        <strain evidence="1 2">GPM4</strain>
    </source>
</reference>
<dbReference type="EMBL" id="CP047656">
    <property type="protein sequence ID" value="QHJ10927.1"/>
    <property type="molecule type" value="Genomic_DNA"/>
</dbReference>
<dbReference type="Proteomes" id="UP000464524">
    <property type="component" value="Chromosome"/>
</dbReference>
<dbReference type="Gene3D" id="1.10.579.10">
    <property type="entry name" value="DNA Cyclobutane Dipyrimidine Photolyase, subunit A, domain 3"/>
    <property type="match status" value="1"/>
</dbReference>
<evidence type="ECO:0000313" key="1">
    <source>
        <dbReference type="EMBL" id="QHJ10927.1"/>
    </source>
</evidence>
<dbReference type="EC" id="4.1.99.13" evidence="1"/>
<dbReference type="Gene3D" id="1.25.40.80">
    <property type="match status" value="1"/>
</dbReference>
<dbReference type="GO" id="GO:0003914">
    <property type="term" value="F:DNA (6-4) photolyase activity"/>
    <property type="evidence" value="ECO:0007669"/>
    <property type="project" value="UniProtKB-EC"/>
</dbReference>
<dbReference type="InterPro" id="IPR014729">
    <property type="entry name" value="Rossmann-like_a/b/a_fold"/>
</dbReference>
<dbReference type="PANTHER" id="PTHR38657:SF1">
    <property type="entry name" value="SLR1343 PROTEIN"/>
    <property type="match status" value="1"/>
</dbReference>
<accession>A0A857JIZ2</accession>
<keyword evidence="2" id="KW-1185">Reference proteome</keyword>
<dbReference type="InterPro" id="IPR007357">
    <property type="entry name" value="PhrB-like"/>
</dbReference>